<evidence type="ECO:0000256" key="14">
    <source>
        <dbReference type="ARBA" id="ARBA00023254"/>
    </source>
</evidence>
<dbReference type="CDD" id="cd21036">
    <property type="entry name" value="WH_MUS81"/>
    <property type="match status" value="1"/>
</dbReference>
<dbReference type="Pfam" id="PF02732">
    <property type="entry name" value="ERCC4"/>
    <property type="match status" value="1"/>
</dbReference>
<dbReference type="GO" id="GO:0048476">
    <property type="term" value="C:Holliday junction resolvase complex"/>
    <property type="evidence" value="ECO:0007669"/>
    <property type="project" value="UniProtKB-UniRule"/>
</dbReference>
<evidence type="ECO:0000313" key="18">
    <source>
        <dbReference type="EMBL" id="KAF6071049.1"/>
    </source>
</evidence>
<dbReference type="SMR" id="A0A8H6C426"/>
<dbReference type="Pfam" id="PF21136">
    <property type="entry name" value="WHD_MUS81"/>
    <property type="match status" value="1"/>
</dbReference>
<evidence type="ECO:0000256" key="13">
    <source>
        <dbReference type="ARBA" id="ARBA00023242"/>
    </source>
</evidence>
<dbReference type="SUPFAM" id="SSF47802">
    <property type="entry name" value="DNA polymerase beta, N-terminal domain-like"/>
    <property type="match status" value="1"/>
</dbReference>
<keyword evidence="5 15" id="KW-0540">Nuclease</keyword>
<protein>
    <recommendedName>
        <fullName evidence="4 15">Crossover junction endonuclease MUS81</fullName>
        <ecNumber evidence="15">3.1.22.-</ecNumber>
    </recommendedName>
</protein>
<keyword evidence="9 15" id="KW-0378">Hydrolase</keyword>
<evidence type="ECO:0000256" key="12">
    <source>
        <dbReference type="ARBA" id="ARBA00023204"/>
    </source>
</evidence>
<dbReference type="Proteomes" id="UP000536275">
    <property type="component" value="Unassembled WGS sequence"/>
</dbReference>
<dbReference type="EC" id="3.1.22.-" evidence="15"/>
<comment type="function">
    <text evidence="15">Interacts with EME1 to form a DNA structure-specific endonuclease with substrate preference for branched DNA structures with a 5'-end at the branch nick. Typical substrates include 3'-flap structures, D-loops, replication forks and nicked Holliday junctions. May be required in mitosis for the processing of stalled or collapsed replication fork intermediates. May be required in meiosis for the repair of meiosis-specific double strand breaks subsequent to single-end invasion (SEI).</text>
</comment>
<dbReference type="InterPro" id="IPR006166">
    <property type="entry name" value="ERCC4_domain"/>
</dbReference>
<dbReference type="SMART" id="SM00891">
    <property type="entry name" value="ERCC4"/>
    <property type="match status" value="1"/>
</dbReference>
<dbReference type="GO" id="GO:0005634">
    <property type="term" value="C:nucleus"/>
    <property type="evidence" value="ECO:0007669"/>
    <property type="project" value="UniProtKB-SubCell"/>
</dbReference>
<reference evidence="18 19" key="1">
    <citation type="submission" date="2020-03" db="EMBL/GenBank/DDBJ databases">
        <title>FDA dAtabase for Regulatory Grade micrObial Sequences (FDA-ARGOS): Supporting development and validation of Infectious Disease Dx tests.</title>
        <authorList>
            <person name="Campos J."/>
            <person name="Goldberg B."/>
            <person name="Tallon L."/>
            <person name="Sadzewicz L."/>
            <person name="Vavikolanu K."/>
            <person name="Mehta A."/>
            <person name="Aluvathingal J."/>
            <person name="Nadendla S."/>
            <person name="Nandy P."/>
            <person name="Geyer C."/>
            <person name="Yan Y."/>
            <person name="Sichtig H."/>
        </authorList>
    </citation>
    <scope>NUCLEOTIDE SEQUENCE [LARGE SCALE GENOMIC DNA]</scope>
    <source>
        <strain evidence="18 19">FDAARGOS_656</strain>
    </source>
</reference>
<dbReference type="InterPro" id="IPR011335">
    <property type="entry name" value="Restrct_endonuc-II-like"/>
</dbReference>
<keyword evidence="6 15" id="KW-0479">Metal-binding</keyword>
<dbReference type="Gene3D" id="1.10.150.670">
    <property type="entry name" value="Crossover junction endonuclease EME1, DNA-binding domain"/>
    <property type="match status" value="1"/>
</dbReference>
<dbReference type="InterPro" id="IPR033309">
    <property type="entry name" value="Mus81"/>
</dbReference>
<dbReference type="GO" id="GO:0048257">
    <property type="term" value="F:3'-flap endonuclease activity"/>
    <property type="evidence" value="ECO:0007669"/>
    <property type="project" value="TreeGrafter"/>
</dbReference>
<dbReference type="InterPro" id="IPR047416">
    <property type="entry name" value="XPF_nuclease_Mus81"/>
</dbReference>
<dbReference type="InterPro" id="IPR027421">
    <property type="entry name" value="DNA_pol_lamdba_lyase_dom_sf"/>
</dbReference>
<dbReference type="InterPro" id="IPR036388">
    <property type="entry name" value="WH-like_DNA-bd_sf"/>
</dbReference>
<evidence type="ECO:0000256" key="10">
    <source>
        <dbReference type="ARBA" id="ARBA00022842"/>
    </source>
</evidence>
<evidence type="ECO:0000256" key="9">
    <source>
        <dbReference type="ARBA" id="ARBA00022801"/>
    </source>
</evidence>
<dbReference type="FunFam" id="3.40.50.10130:FF:000011">
    <property type="entry name" value="Crossover junction endonuclease MUS81"/>
    <property type="match status" value="1"/>
</dbReference>
<evidence type="ECO:0000256" key="15">
    <source>
        <dbReference type="RuleBase" id="RU369042"/>
    </source>
</evidence>
<dbReference type="SUPFAM" id="SSF52980">
    <property type="entry name" value="Restriction endonuclease-like"/>
    <property type="match status" value="1"/>
</dbReference>
<evidence type="ECO:0000259" key="17">
    <source>
        <dbReference type="SMART" id="SM00891"/>
    </source>
</evidence>
<accession>A0A8H6C426</accession>
<dbReference type="GO" id="GO:0006265">
    <property type="term" value="P:DNA topological change"/>
    <property type="evidence" value="ECO:0007669"/>
    <property type="project" value="EnsemblFungi"/>
</dbReference>
<comment type="cofactor">
    <cofactor evidence="1 15">
        <name>Mg(2+)</name>
        <dbReference type="ChEBI" id="CHEBI:18420"/>
    </cofactor>
</comment>
<evidence type="ECO:0000256" key="4">
    <source>
        <dbReference type="ARBA" id="ARBA00017114"/>
    </source>
</evidence>
<keyword evidence="11 15" id="KW-0233">DNA recombination</keyword>
<evidence type="ECO:0000256" key="6">
    <source>
        <dbReference type="ARBA" id="ARBA00022723"/>
    </source>
</evidence>
<evidence type="ECO:0000256" key="16">
    <source>
        <dbReference type="SAM" id="MobiDB-lite"/>
    </source>
</evidence>
<feature type="domain" description="ERCC4" evidence="17">
    <location>
        <begin position="324"/>
        <end position="421"/>
    </location>
</feature>
<evidence type="ECO:0000256" key="11">
    <source>
        <dbReference type="ARBA" id="ARBA00023172"/>
    </source>
</evidence>
<name>A0A8H6C426_CANAX</name>
<organism evidence="18 19">
    <name type="scientific">Candida albicans</name>
    <name type="common">Yeast</name>
    <dbReference type="NCBI Taxonomy" id="5476"/>
    <lineage>
        <taxon>Eukaryota</taxon>
        <taxon>Fungi</taxon>
        <taxon>Dikarya</taxon>
        <taxon>Ascomycota</taxon>
        <taxon>Saccharomycotina</taxon>
        <taxon>Pichiomycetes</taxon>
        <taxon>Debaryomycetaceae</taxon>
        <taxon>Candida/Lodderomyces clade</taxon>
        <taxon>Candida</taxon>
    </lineage>
</organism>
<dbReference type="PANTHER" id="PTHR13451">
    <property type="entry name" value="CLASS II CROSSOVER JUNCTION ENDONUCLEASE MUS81"/>
    <property type="match status" value="1"/>
</dbReference>
<keyword evidence="7 15" id="KW-0255">Endonuclease</keyword>
<gene>
    <name evidence="18" type="ORF">FOB64_002102</name>
</gene>
<dbReference type="CDD" id="cd20074">
    <property type="entry name" value="XPF_nuclease_Mus81"/>
    <property type="match status" value="1"/>
</dbReference>
<sequence length="614" mass="70663">MSVVNDDFKPLLIQWVEEEAINATKRGSKMVDLYNKILFQLRGYELPICDLKTLKSIKYVGDKTANQLRKKIAKHCKENELTLPRGFMDVAEKHRLDLEESNLTSSTSTIKTTNKRAKTSSKSKPKYVPKHRSGGFAILIALYLYDKDRNGMTKERIIAGATPYCDRSFSNNAASKEFYSAWSSAKTLENHNLISTTGRSPKIYFLTDEGVSLAQQLKTAIGLSSPPEGSKKNDRNMIMEQSFDNGIRLDTSFELSSPAGRAMLSSSPIRRISNPVHSNRAIQKMLEKELRNGETPPSSQHDAGNRIYDGIKYEVWRKEDYEVIVYMDNREIRSRADRDHFQTRLQTLGVKCEVKPLSSGDVLWVGRNTSTGTEAVLNYLCERKRLDDLCDSIKDGRFQEQKNRMKKTGIKHCYYLVEDMVSYQDKVYDLMDSIQSSLTQTMTTARLYLRRFKDIDETTAFIASNTKVIENLKSNLIVIKPQDIKNQQDYLNILLKFRNKFEKTQPHQDNPDYECVQLFSRFQDMLGKTNQMTVKEMFILMLMTIRGVSLEKAVVIQNRFPTPKSLLEYYHTEHATTDTNIKRDLMMNEFKDQIGNKKIGKALSEKIYNVWGKP</sequence>
<keyword evidence="13 15" id="KW-0539">Nucleus</keyword>
<evidence type="ECO:0000256" key="8">
    <source>
        <dbReference type="ARBA" id="ARBA00022763"/>
    </source>
</evidence>
<dbReference type="Gene3D" id="3.40.50.10130">
    <property type="match status" value="1"/>
</dbReference>
<dbReference type="FunFam" id="1.10.10.10:FF:000307">
    <property type="entry name" value="Crossover junction endonuclease MUS81"/>
    <property type="match status" value="1"/>
</dbReference>
<dbReference type="GO" id="GO:0006308">
    <property type="term" value="P:DNA catabolic process"/>
    <property type="evidence" value="ECO:0007669"/>
    <property type="project" value="UniProtKB-UniRule"/>
</dbReference>
<evidence type="ECO:0000256" key="5">
    <source>
        <dbReference type="ARBA" id="ARBA00022722"/>
    </source>
</evidence>
<dbReference type="GO" id="GO:0003677">
    <property type="term" value="F:DNA binding"/>
    <property type="evidence" value="ECO:0007669"/>
    <property type="project" value="UniProtKB-UniRule"/>
</dbReference>
<dbReference type="GO" id="GO:0000727">
    <property type="term" value="P:double-strand break repair via break-induced replication"/>
    <property type="evidence" value="ECO:0007669"/>
    <property type="project" value="UniProtKB-UniRule"/>
</dbReference>
<dbReference type="AlphaFoldDB" id="A0A8H6C426"/>
<dbReference type="PANTHER" id="PTHR13451:SF0">
    <property type="entry name" value="CROSSOVER JUNCTION ENDONUCLEASE MUS81"/>
    <property type="match status" value="1"/>
</dbReference>
<keyword evidence="12 15" id="KW-0234">DNA repair</keyword>
<dbReference type="Pfam" id="PF14716">
    <property type="entry name" value="HHH_8"/>
    <property type="match status" value="1"/>
</dbReference>
<dbReference type="GO" id="GO:0046872">
    <property type="term" value="F:metal ion binding"/>
    <property type="evidence" value="ECO:0007669"/>
    <property type="project" value="UniProtKB-UniRule"/>
</dbReference>
<comment type="subcellular location">
    <subcellularLocation>
        <location evidence="2 15">Nucleus</location>
    </subcellularLocation>
</comment>
<dbReference type="GO" id="GO:0000712">
    <property type="term" value="P:resolution of meiotic recombination intermediates"/>
    <property type="evidence" value="ECO:0007669"/>
    <property type="project" value="EnsemblFungi"/>
</dbReference>
<dbReference type="Gene3D" id="1.10.10.10">
    <property type="entry name" value="Winged helix-like DNA-binding domain superfamily/Winged helix DNA-binding domain"/>
    <property type="match status" value="1"/>
</dbReference>
<keyword evidence="8 15" id="KW-0227">DNA damage</keyword>
<keyword evidence="10 15" id="KW-0460">Magnesium</keyword>
<comment type="subunit">
    <text evidence="15">Interacts with EME1.</text>
</comment>
<evidence type="ECO:0000256" key="7">
    <source>
        <dbReference type="ARBA" id="ARBA00022759"/>
    </source>
</evidence>
<evidence type="ECO:0000256" key="1">
    <source>
        <dbReference type="ARBA" id="ARBA00001946"/>
    </source>
</evidence>
<proteinExistence type="inferred from homology"/>
<dbReference type="GO" id="GO:0004857">
    <property type="term" value="F:enzyme inhibitor activity"/>
    <property type="evidence" value="ECO:0007669"/>
    <property type="project" value="EnsemblFungi"/>
</dbReference>
<comment type="similarity">
    <text evidence="3 15">Belongs to the XPF family.</text>
</comment>
<feature type="region of interest" description="Disordered" evidence="16">
    <location>
        <begin position="102"/>
        <end position="128"/>
    </location>
</feature>
<dbReference type="Gene3D" id="1.10.150.110">
    <property type="entry name" value="DNA polymerase beta, N-terminal domain-like"/>
    <property type="match status" value="1"/>
</dbReference>
<dbReference type="InterPro" id="IPR042530">
    <property type="entry name" value="EME1/EME2_C"/>
</dbReference>
<dbReference type="InterPro" id="IPR047417">
    <property type="entry name" value="WHD_MUS81"/>
</dbReference>
<evidence type="ECO:0000256" key="2">
    <source>
        <dbReference type="ARBA" id="ARBA00004123"/>
    </source>
</evidence>
<dbReference type="GO" id="GO:0031573">
    <property type="term" value="P:mitotic intra-S DNA damage checkpoint signaling"/>
    <property type="evidence" value="ECO:0007669"/>
    <property type="project" value="TreeGrafter"/>
</dbReference>
<dbReference type="GO" id="GO:0008821">
    <property type="term" value="F:crossover junction DNA endonuclease activity"/>
    <property type="evidence" value="ECO:0007669"/>
    <property type="project" value="UniProtKB-UniRule"/>
</dbReference>
<evidence type="ECO:0000256" key="3">
    <source>
        <dbReference type="ARBA" id="ARBA00010015"/>
    </source>
</evidence>
<feature type="compositionally biased region" description="Basic residues" evidence="16">
    <location>
        <begin position="113"/>
        <end position="128"/>
    </location>
</feature>
<evidence type="ECO:0000313" key="19">
    <source>
        <dbReference type="Proteomes" id="UP000536275"/>
    </source>
</evidence>
<dbReference type="EMBL" id="JABWAD010000022">
    <property type="protein sequence ID" value="KAF6071049.1"/>
    <property type="molecule type" value="Genomic_DNA"/>
</dbReference>
<comment type="caution">
    <text evidence="18">The sequence shown here is derived from an EMBL/GenBank/DDBJ whole genome shotgun (WGS) entry which is preliminary data.</text>
</comment>
<dbReference type="InterPro" id="IPR010996">
    <property type="entry name" value="HHH_MUS81"/>
</dbReference>
<keyword evidence="14" id="KW-0469">Meiosis</keyword>